<evidence type="ECO:0000313" key="2">
    <source>
        <dbReference type="Proteomes" id="UP000032180"/>
    </source>
</evidence>
<reference evidence="1" key="3">
    <citation type="submission" date="2015-04" db="UniProtKB">
        <authorList>
            <consortium name="EnsemblPlants"/>
        </authorList>
    </citation>
    <scope>IDENTIFICATION</scope>
</reference>
<sequence>MLLDMRRRWRGVRGGCMVTGSVIWEAGVSGRQEECQMLTGGECYHLSDQILCLYGRLRALQIPNHAIERYTFVVRIYMDYSTVDYSESVVETGNYEIVASLKTIL</sequence>
<dbReference type="AlphaFoldDB" id="A0A0D9WTE7"/>
<dbReference type="Proteomes" id="UP000032180">
    <property type="component" value="Chromosome 6"/>
</dbReference>
<name>A0A0D9WTE7_9ORYZ</name>
<keyword evidence="2" id="KW-1185">Reference proteome</keyword>
<organism evidence="1 2">
    <name type="scientific">Leersia perrieri</name>
    <dbReference type="NCBI Taxonomy" id="77586"/>
    <lineage>
        <taxon>Eukaryota</taxon>
        <taxon>Viridiplantae</taxon>
        <taxon>Streptophyta</taxon>
        <taxon>Embryophyta</taxon>
        <taxon>Tracheophyta</taxon>
        <taxon>Spermatophyta</taxon>
        <taxon>Magnoliopsida</taxon>
        <taxon>Liliopsida</taxon>
        <taxon>Poales</taxon>
        <taxon>Poaceae</taxon>
        <taxon>BOP clade</taxon>
        <taxon>Oryzoideae</taxon>
        <taxon>Oryzeae</taxon>
        <taxon>Oryzinae</taxon>
        <taxon>Leersia</taxon>
    </lineage>
</organism>
<dbReference type="EnsemblPlants" id="LPERR06G21030.1">
    <property type="protein sequence ID" value="LPERR06G21030.1"/>
    <property type="gene ID" value="LPERR06G21030"/>
</dbReference>
<evidence type="ECO:0000313" key="1">
    <source>
        <dbReference type="EnsemblPlants" id="LPERR06G21030.1"/>
    </source>
</evidence>
<dbReference type="Gramene" id="LPERR06G21030.1">
    <property type="protein sequence ID" value="LPERR06G21030.1"/>
    <property type="gene ID" value="LPERR06G21030"/>
</dbReference>
<proteinExistence type="predicted"/>
<dbReference type="HOGENOM" id="CLU_2240467_0_0_1"/>
<protein>
    <submittedName>
        <fullName evidence="1">Uncharacterized protein</fullName>
    </submittedName>
</protein>
<reference evidence="1 2" key="1">
    <citation type="submission" date="2012-08" db="EMBL/GenBank/DDBJ databases">
        <title>Oryza genome evolution.</title>
        <authorList>
            <person name="Wing R.A."/>
        </authorList>
    </citation>
    <scope>NUCLEOTIDE SEQUENCE</scope>
</reference>
<accession>A0A0D9WTE7</accession>
<reference evidence="2" key="2">
    <citation type="submission" date="2013-12" db="EMBL/GenBank/DDBJ databases">
        <authorList>
            <person name="Yu Y."/>
            <person name="Lee S."/>
            <person name="de Baynast K."/>
            <person name="Wissotski M."/>
            <person name="Liu L."/>
            <person name="Talag J."/>
            <person name="Goicoechea J."/>
            <person name="Angelova A."/>
            <person name="Jetty R."/>
            <person name="Kudrna D."/>
            <person name="Golser W."/>
            <person name="Rivera L."/>
            <person name="Zhang J."/>
            <person name="Wing R."/>
        </authorList>
    </citation>
    <scope>NUCLEOTIDE SEQUENCE</scope>
</reference>